<feature type="region of interest" description="Disordered" evidence="2">
    <location>
        <begin position="1012"/>
        <end position="1046"/>
    </location>
</feature>
<gene>
    <name evidence="4" type="ORF">CSUI_009497</name>
</gene>
<feature type="compositionally biased region" description="Low complexity" evidence="2">
    <location>
        <begin position="810"/>
        <end position="820"/>
    </location>
</feature>
<dbReference type="GO" id="GO:0016556">
    <property type="term" value="P:mRNA modification"/>
    <property type="evidence" value="ECO:0007669"/>
    <property type="project" value="UniProtKB-UniRule"/>
</dbReference>
<feature type="compositionally biased region" description="Basic and acidic residues" evidence="2">
    <location>
        <begin position="797"/>
        <end position="809"/>
    </location>
</feature>
<feature type="compositionally biased region" description="Basic and acidic residues" evidence="2">
    <location>
        <begin position="445"/>
        <end position="454"/>
    </location>
</feature>
<feature type="compositionally biased region" description="Basic and acidic residues" evidence="2">
    <location>
        <begin position="1094"/>
        <end position="1122"/>
    </location>
</feature>
<dbReference type="GeneID" id="94432824"/>
<feature type="region of interest" description="Disordered" evidence="2">
    <location>
        <begin position="1"/>
        <end position="121"/>
    </location>
</feature>
<dbReference type="PANTHER" id="PTHR16121">
    <property type="entry name" value="CAP-SPECIFIC MRNA (NUCLEOSIDE-2'-O-)-METHYLTRANSFERASE 1-RELATED"/>
    <property type="match status" value="1"/>
</dbReference>
<comment type="function">
    <text evidence="1">S-adenosyl-L-methionine-dependent methyltransferase that mediates RNA cap1 2'-O-ribose methylation to the 5'-cap structure of RNAs. Methylates the ribose of the first nucleotide of a m(7)GpppG-capped mRNA to produce m(7)GpppNmp (cap1).</text>
</comment>
<dbReference type="Gene3D" id="3.40.50.12760">
    <property type="match status" value="1"/>
</dbReference>
<feature type="domain" description="Ribosomal RNA methyltransferase FtsJ" evidence="3">
    <location>
        <begin position="1139"/>
        <end position="1257"/>
    </location>
</feature>
<feature type="compositionally biased region" description="Basic and acidic residues" evidence="2">
    <location>
        <begin position="413"/>
        <end position="423"/>
    </location>
</feature>
<feature type="region of interest" description="Disordered" evidence="2">
    <location>
        <begin position="670"/>
        <end position="712"/>
    </location>
</feature>
<dbReference type="Proteomes" id="UP000221165">
    <property type="component" value="Unassembled WGS sequence"/>
</dbReference>
<feature type="region of interest" description="Disordered" evidence="2">
    <location>
        <begin position="581"/>
        <end position="641"/>
    </location>
</feature>
<keyword evidence="1" id="KW-0507">mRNA processing</keyword>
<accession>A0A2C6KJZ2</accession>
<organism evidence="4 5">
    <name type="scientific">Cystoisospora suis</name>
    <dbReference type="NCBI Taxonomy" id="483139"/>
    <lineage>
        <taxon>Eukaryota</taxon>
        <taxon>Sar</taxon>
        <taxon>Alveolata</taxon>
        <taxon>Apicomplexa</taxon>
        <taxon>Conoidasida</taxon>
        <taxon>Coccidia</taxon>
        <taxon>Eucoccidiorida</taxon>
        <taxon>Eimeriorina</taxon>
        <taxon>Sarcocystidae</taxon>
        <taxon>Cystoisospora</taxon>
    </lineage>
</organism>
<evidence type="ECO:0000259" key="3">
    <source>
        <dbReference type="Pfam" id="PF01728"/>
    </source>
</evidence>
<evidence type="ECO:0000313" key="5">
    <source>
        <dbReference type="Proteomes" id="UP000221165"/>
    </source>
</evidence>
<feature type="region of interest" description="Disordered" evidence="2">
    <location>
        <begin position="915"/>
        <end position="999"/>
    </location>
</feature>
<dbReference type="InterPro" id="IPR050851">
    <property type="entry name" value="mRNA_Cap_2O-Ribose_MeTrfase"/>
</dbReference>
<feature type="compositionally biased region" description="Basic and acidic residues" evidence="2">
    <location>
        <begin position="927"/>
        <end position="953"/>
    </location>
</feature>
<dbReference type="EMBL" id="MIGC01005683">
    <property type="protein sequence ID" value="PHJ16686.1"/>
    <property type="molecule type" value="Genomic_DNA"/>
</dbReference>
<protein>
    <recommendedName>
        <fullName evidence="1">Cap-specific mRNA (nucleoside-2'-O-)-methyltransferase 1</fullName>
        <ecNumber evidence="1">2.1.1.57</ecNumber>
    </recommendedName>
    <alternativeName>
        <fullName evidence="1">Cap1 2'O-ribose methyltransferase 1</fullName>
    </alternativeName>
</protein>
<dbReference type="GO" id="GO:0032259">
    <property type="term" value="P:methylation"/>
    <property type="evidence" value="ECO:0007669"/>
    <property type="project" value="UniProtKB-KW"/>
</dbReference>
<dbReference type="GO" id="GO:0004483">
    <property type="term" value="F:methyltransferase cap1 activity"/>
    <property type="evidence" value="ECO:0007669"/>
    <property type="project" value="UniProtKB-UniRule"/>
</dbReference>
<feature type="compositionally biased region" description="Basic and acidic residues" evidence="2">
    <location>
        <begin position="676"/>
        <end position="712"/>
    </location>
</feature>
<dbReference type="GO" id="GO:0003676">
    <property type="term" value="F:nucleic acid binding"/>
    <property type="evidence" value="ECO:0007669"/>
    <property type="project" value="UniProtKB-UniRule"/>
</dbReference>
<feature type="region of interest" description="Disordered" evidence="2">
    <location>
        <begin position="750"/>
        <end position="835"/>
    </location>
</feature>
<dbReference type="GO" id="GO:0005737">
    <property type="term" value="C:cytoplasm"/>
    <property type="evidence" value="ECO:0007669"/>
    <property type="project" value="TreeGrafter"/>
</dbReference>
<feature type="compositionally biased region" description="Low complexity" evidence="2">
    <location>
        <begin position="39"/>
        <end position="50"/>
    </location>
</feature>
<dbReference type="PANTHER" id="PTHR16121:SF0">
    <property type="entry name" value="CAP-SPECIFIC MRNA (NUCLEOSIDE-2'-O-)-METHYLTRANSFERASE 1"/>
    <property type="match status" value="1"/>
</dbReference>
<comment type="subcellular location">
    <subcellularLocation>
        <location evidence="1">Nucleus</location>
    </subcellularLocation>
</comment>
<keyword evidence="1" id="KW-0506">mRNA capping</keyword>
<comment type="caution">
    <text evidence="4">The sequence shown here is derived from an EMBL/GenBank/DDBJ whole genome shotgun (WGS) entry which is preliminary data.</text>
</comment>
<dbReference type="InterPro" id="IPR029063">
    <property type="entry name" value="SAM-dependent_MTases_sf"/>
</dbReference>
<dbReference type="RefSeq" id="XP_067918411.1">
    <property type="nucleotide sequence ID" value="XM_068069613.1"/>
</dbReference>
<comment type="catalytic activity">
    <reaction evidence="1">
        <text>a 5'-end (N(7)-methyl 5'-triphosphoguanosine)-ribonucleoside in mRNA + S-adenosyl-L-methionine = a 5'-end (N(7)-methyl 5'-triphosphoguanosine)-(2'-O-methyl-ribonucleoside) in mRNA + S-adenosyl-L-homocysteine + H(+)</text>
        <dbReference type="Rhea" id="RHEA:67020"/>
        <dbReference type="Rhea" id="RHEA-COMP:17167"/>
        <dbReference type="Rhea" id="RHEA-COMP:17168"/>
        <dbReference type="ChEBI" id="CHEBI:15378"/>
        <dbReference type="ChEBI" id="CHEBI:57856"/>
        <dbReference type="ChEBI" id="CHEBI:59789"/>
        <dbReference type="ChEBI" id="CHEBI:156461"/>
        <dbReference type="ChEBI" id="CHEBI:167609"/>
        <dbReference type="EC" id="2.1.1.57"/>
    </reaction>
</comment>
<evidence type="ECO:0000313" key="4">
    <source>
        <dbReference type="EMBL" id="PHJ16686.1"/>
    </source>
</evidence>
<feature type="region of interest" description="Disordered" evidence="2">
    <location>
        <begin position="256"/>
        <end position="297"/>
    </location>
</feature>
<dbReference type="VEuPathDB" id="ToxoDB:CSUI_009497"/>
<dbReference type="GO" id="GO:0005634">
    <property type="term" value="C:nucleus"/>
    <property type="evidence" value="ECO:0007669"/>
    <property type="project" value="UniProtKB-SubCell"/>
</dbReference>
<keyword evidence="1 4" id="KW-0808">Transferase</keyword>
<feature type="compositionally biased region" description="Polar residues" evidence="2">
    <location>
        <begin position="750"/>
        <end position="762"/>
    </location>
</feature>
<keyword evidence="1" id="KW-0949">S-adenosyl-L-methionine</keyword>
<feature type="region of interest" description="Disordered" evidence="2">
    <location>
        <begin position="363"/>
        <end position="462"/>
    </location>
</feature>
<evidence type="ECO:0000256" key="2">
    <source>
        <dbReference type="SAM" id="MobiDB-lite"/>
    </source>
</evidence>
<feature type="compositionally biased region" description="Polar residues" evidence="2">
    <location>
        <begin position="581"/>
        <end position="606"/>
    </location>
</feature>
<feature type="compositionally biased region" description="Polar residues" evidence="2">
    <location>
        <begin position="1063"/>
        <end position="1080"/>
    </location>
</feature>
<dbReference type="GO" id="GO:0006370">
    <property type="term" value="P:7-methylguanosine mRNA capping"/>
    <property type="evidence" value="ECO:0007669"/>
    <property type="project" value="UniProtKB-UniRule"/>
</dbReference>
<name>A0A2C6KJZ2_9APIC</name>
<feature type="compositionally biased region" description="Low complexity" evidence="2">
    <location>
        <begin position="969"/>
        <end position="979"/>
    </location>
</feature>
<keyword evidence="1 4" id="KW-0489">Methyltransferase</keyword>
<dbReference type="OrthoDB" id="10251234at2759"/>
<dbReference type="EC" id="2.1.1.57" evidence="1"/>
<feature type="compositionally biased region" description="Polar residues" evidence="2">
    <location>
        <begin position="773"/>
        <end position="788"/>
    </location>
</feature>
<sequence length="1351" mass="148238">MPAMAEETELRKVPRDPAEPRDSDAPAASQLAAPSDVNSSNGSRSCASSSDKQRRTEACNKLSESPVSPCFEDIDDSGQHERHTHGQLQSEKQGDSSVPFREHQSGIRTDAQPENGVEVTPPFCREETEGFFSVGGRTTDSANDDGHSSGSCSPCFPVSPSGSSYATRFPSGPHADVRALASCMVISETWTSSDGTGRRQEADRGERVLTAGACVQTALPSSGKEKVEEKALLRRTTSGVRGNIPLSPGYDGLQDARSSNSGGHSFRPQRVFEGRGGKQQPGLTKSQHGEIVPPPREEDIRGMHARRAMMETMLKAEDEKGMAKGKQREELLRRLLMEPKLEMFPVHVDRNLVTSWYYGTPSFSPAQTVEPDPNMPTAEARCKTESTENNACTSDTCSEEKGHSPRPLLTEGKASHGIRERGEGGVSRRPSIGKQLSQTSEEVTDAERYADEPQKSQFKTSESSCGARFGVMPFTRGGRETKAGLRVRASTEAKRFLSGAFCEPDAVEALWSKKTRLDSIFDGEMDWLYRAARDSIFPRDGYSRKHFNRAGDKIEEICDALFFYEGRPHSDDCLLNGDDTCSSNSRPTPNCENTDGSAADPTSSRQGVDEEGSSIVDQRGASYGIRQGGSRSSGKDVEELRGQRRVENHWRRLGILLGEPLTGGVRCVEAQDSISEGDRRREEGKTAWEHGDDEKEDGDERNVTNQHGDRETAIGERRQRFCTNTHRFFVDVCGGPGAWSLFLLAQPSHNVQRGTPTDSASYGSIRPEKSYSSEEGSSAGDTPQNGTEASHVGLGESRGEHRERLRSSSDSRSTQDCSPSEAAAERRREGNILLQGDGTRREGYVVCGFGMTLASGAAEKNGNNDRTIWYPQLLRHPRWNAVWGEDGTGNVYRLKNLSHSKRMISKMISQRLESLAGGEGKCRQGGKKQEVKEKIGQAASDRREEDLETKMNDEGEESSGTPEAANVVRGRSSSSSRSPSDFKREMDDMTGSLSSEQTTEIACGEMEKEFSPIHSASSPVDSDGLSPSGGHQHHNQGVPDGRHSTRNSNLLLKTQCTLSTAASTEGDSIADTSPSKSSLSHLGGPNVPTSSHSGVDDTREEEKENDENCVRTTERKVRREEQMLSCGDGVTSPAGQPGADVNTKQEEEEGDEEYSGVQHVALVVADGGFHLAIDEKTGRHIENFQELLCARLLLSELLFALMLLEERGTFICKIFDTFTHFTASLIYVVGRLFEECFIIKPTGSRAANSERYLVGLRLRSRKSTEFKQLFDVVRGVHAMWERGEQDGGKLAEDESPESLLPVEVLRSDVRFVESLGAACRFLCLKQSLALDMVCRKVRFEKMARQRLCVHS</sequence>
<feature type="region of interest" description="Disordered" evidence="2">
    <location>
        <begin position="1063"/>
        <end position="1152"/>
    </location>
</feature>
<feature type="compositionally biased region" description="Basic and acidic residues" evidence="2">
    <location>
        <begin position="8"/>
        <end position="24"/>
    </location>
</feature>
<proteinExistence type="predicted"/>
<evidence type="ECO:0000256" key="1">
    <source>
        <dbReference type="RuleBase" id="RU368012"/>
    </source>
</evidence>
<dbReference type="Pfam" id="PF01728">
    <property type="entry name" value="FtsJ"/>
    <property type="match status" value="1"/>
</dbReference>
<feature type="compositionally biased region" description="Polar residues" evidence="2">
    <location>
        <begin position="387"/>
        <end position="396"/>
    </location>
</feature>
<reference evidence="4 5" key="1">
    <citation type="journal article" date="2017" name="Int. J. Parasitol.">
        <title>The genome of the protozoan parasite Cystoisospora suis and a reverse vaccinology approach to identify vaccine candidates.</title>
        <authorList>
            <person name="Palmieri N."/>
            <person name="Shrestha A."/>
            <person name="Ruttkowski B."/>
            <person name="Beck T."/>
            <person name="Vogl C."/>
            <person name="Tomley F."/>
            <person name="Blake D.P."/>
            <person name="Joachim A."/>
        </authorList>
    </citation>
    <scope>NUCLEOTIDE SEQUENCE [LARGE SCALE GENOMIC DNA]</scope>
    <source>
        <strain evidence="4 5">Wien I</strain>
    </source>
</reference>
<keyword evidence="1" id="KW-0539">Nucleus</keyword>
<dbReference type="InterPro" id="IPR002877">
    <property type="entry name" value="RNA_MeTrfase_FtsJ_dom"/>
</dbReference>
<dbReference type="SUPFAM" id="SSF53335">
    <property type="entry name" value="S-adenosyl-L-methionine-dependent methyltransferases"/>
    <property type="match status" value="1"/>
</dbReference>
<keyword evidence="5" id="KW-1185">Reference proteome</keyword>